<proteinExistence type="inferred from homology"/>
<evidence type="ECO:0000256" key="4">
    <source>
        <dbReference type="ARBA" id="ARBA00022927"/>
    </source>
</evidence>
<comment type="subcellular location">
    <subcellularLocation>
        <location evidence="1">Membrane</location>
    </subcellularLocation>
</comment>
<evidence type="ECO:0000256" key="6">
    <source>
        <dbReference type="SAM" id="MobiDB-lite"/>
    </source>
</evidence>
<keyword evidence="3" id="KW-0813">Transport</keyword>
<reference evidence="8" key="1">
    <citation type="submission" date="2025-08" db="UniProtKB">
        <authorList>
            <consortium name="RefSeq"/>
        </authorList>
    </citation>
    <scope>IDENTIFICATION</scope>
    <source>
        <tissue evidence="8">Leaf</tissue>
    </source>
</reference>
<dbReference type="AlphaFoldDB" id="A0A8B8PAB3"/>
<dbReference type="RefSeq" id="XP_030531602.1">
    <property type="nucleotide sequence ID" value="XM_030675742.2"/>
</dbReference>
<organism evidence="7 8">
    <name type="scientific">Rhodamnia argentea</name>
    <dbReference type="NCBI Taxonomy" id="178133"/>
    <lineage>
        <taxon>Eukaryota</taxon>
        <taxon>Viridiplantae</taxon>
        <taxon>Streptophyta</taxon>
        <taxon>Embryophyta</taxon>
        <taxon>Tracheophyta</taxon>
        <taxon>Spermatophyta</taxon>
        <taxon>Magnoliopsida</taxon>
        <taxon>eudicotyledons</taxon>
        <taxon>Gunneridae</taxon>
        <taxon>Pentapetalae</taxon>
        <taxon>rosids</taxon>
        <taxon>malvids</taxon>
        <taxon>Myrtales</taxon>
        <taxon>Myrtaceae</taxon>
        <taxon>Myrtoideae</taxon>
        <taxon>Myrteae</taxon>
        <taxon>Australasian group</taxon>
        <taxon>Rhodamnia</taxon>
    </lineage>
</organism>
<dbReference type="InterPro" id="IPR044766">
    <property type="entry name" value="NPSN/SNAP25-like_N_SNARE"/>
</dbReference>
<dbReference type="Gene3D" id="1.20.5.110">
    <property type="match status" value="2"/>
</dbReference>
<keyword evidence="7" id="KW-1185">Reference proteome</keyword>
<dbReference type="GO" id="GO:0005484">
    <property type="term" value="F:SNAP receptor activity"/>
    <property type="evidence" value="ECO:0007669"/>
    <property type="project" value="InterPro"/>
</dbReference>
<dbReference type="CDD" id="cd15861">
    <property type="entry name" value="SNARE_SNAP25N_23N_29N_SEC9N"/>
    <property type="match status" value="1"/>
</dbReference>
<keyword evidence="4" id="KW-0653">Protein transport</keyword>
<dbReference type="FunFam" id="1.20.5.110:FF:000031">
    <property type="entry name" value="SNAP25 homologous protein SNAP33"/>
    <property type="match status" value="1"/>
</dbReference>
<evidence type="ECO:0000256" key="2">
    <source>
        <dbReference type="ARBA" id="ARBA00009480"/>
    </source>
</evidence>
<dbReference type="Proteomes" id="UP000827889">
    <property type="component" value="Chromosome 6"/>
</dbReference>
<dbReference type="GO" id="GO:0016192">
    <property type="term" value="P:vesicle-mediated transport"/>
    <property type="evidence" value="ECO:0007669"/>
    <property type="project" value="UniProtKB-ARBA"/>
</dbReference>
<dbReference type="GeneID" id="115741743"/>
<evidence type="ECO:0000313" key="7">
    <source>
        <dbReference type="Proteomes" id="UP000827889"/>
    </source>
</evidence>
<dbReference type="SUPFAM" id="SSF58038">
    <property type="entry name" value="SNARE fusion complex"/>
    <property type="match status" value="2"/>
</dbReference>
<dbReference type="PANTHER" id="PTHR19305:SF9">
    <property type="entry name" value="SYNAPTOSOMAL-ASSOCIATED PROTEIN 29"/>
    <property type="match status" value="1"/>
</dbReference>
<dbReference type="PANTHER" id="PTHR19305">
    <property type="entry name" value="SYNAPTOSOMAL ASSOCIATED PROTEIN"/>
    <property type="match status" value="1"/>
</dbReference>
<dbReference type="GO" id="GO:0031201">
    <property type="term" value="C:SNARE complex"/>
    <property type="evidence" value="ECO:0007669"/>
    <property type="project" value="InterPro"/>
</dbReference>
<dbReference type="GO" id="GO:0015031">
    <property type="term" value="P:protein transport"/>
    <property type="evidence" value="ECO:0007669"/>
    <property type="project" value="UniProtKB-KW"/>
</dbReference>
<comment type="similarity">
    <text evidence="2">Belongs to the SNAP-25 family.</text>
</comment>
<protein>
    <submittedName>
        <fullName evidence="8">SNAP25 homologous protein SNAP33-like isoform X1</fullName>
    </submittedName>
</protein>
<accession>A0A8B8PAB3</accession>
<keyword evidence="5" id="KW-0472">Membrane</keyword>
<sequence>MFGSKKSPLKLAKHSSVDNGHPVTSGSNPFGSDDEVDNKHNLKTSRRTSSEPTLGPPEPSVNSYNDHSQKGTSSSSYSSSLTYATRNRYKNNFQDSGGLENQSVQELEGYAVYKAEETTKSVNGCLKIAEDMREDATKTLVMLHQQGEQITRSHAIAVDIDHNLSRGEKLLGSLGGMFKKTWKPKTNRRVTGPLITRDAVPTKGDHLEQREKLGLTSVTKQQSNKRTPLHEPTDALQKVEVEKSKQDDALSEISNILGDMKDMAVDMGTEIQRSVLSIFHRSFGCNSMSYSLSLSLNALPVFVLHNVLLTSILKLHYVKYVGNQIALFMRRVSVFLNERMY</sequence>
<evidence type="ECO:0000256" key="5">
    <source>
        <dbReference type="ARBA" id="ARBA00023136"/>
    </source>
</evidence>
<feature type="region of interest" description="Disordered" evidence="6">
    <location>
        <begin position="1"/>
        <end position="80"/>
    </location>
</feature>
<evidence type="ECO:0000256" key="3">
    <source>
        <dbReference type="ARBA" id="ARBA00022448"/>
    </source>
</evidence>
<evidence type="ECO:0000313" key="8">
    <source>
        <dbReference type="RefSeq" id="XP_030531602.1"/>
    </source>
</evidence>
<name>A0A8B8PAB3_9MYRT</name>
<dbReference type="GO" id="GO:0005886">
    <property type="term" value="C:plasma membrane"/>
    <property type="evidence" value="ECO:0007669"/>
    <property type="project" value="TreeGrafter"/>
</dbReference>
<evidence type="ECO:0000256" key="1">
    <source>
        <dbReference type="ARBA" id="ARBA00004370"/>
    </source>
</evidence>
<dbReference type="KEGG" id="rarg:115741743"/>
<feature type="compositionally biased region" description="Polar residues" evidence="6">
    <location>
        <begin position="60"/>
        <end position="72"/>
    </location>
</feature>
<gene>
    <name evidence="8" type="primary">LOC115741743</name>
</gene>
<dbReference type="OrthoDB" id="19261at2759"/>